<gene>
    <name evidence="1" type="ORF">NESG_02275</name>
</gene>
<dbReference type="HOGENOM" id="CLU_271592_0_0_1"/>
<keyword evidence="2" id="KW-1185">Reference proteome</keyword>
<dbReference type="RefSeq" id="XP_052904054.1">
    <property type="nucleotide sequence ID" value="XM_053049883.1"/>
</dbReference>
<protein>
    <submittedName>
        <fullName evidence="1">Uncharacterized protein</fullName>
    </submittedName>
</protein>
<comment type="caution">
    <text evidence="1">The sequence shown here is derived from an EMBL/GenBank/DDBJ whole genome shotgun (WGS) entry which is preliminary data.</text>
</comment>
<organism evidence="1 2">
    <name type="scientific">Nematocida ausubeli (strain ATCC PRA-371 / ERTm2)</name>
    <name type="common">Nematode killer fungus</name>
    <dbReference type="NCBI Taxonomy" id="1913371"/>
    <lineage>
        <taxon>Eukaryota</taxon>
        <taxon>Fungi</taxon>
        <taxon>Fungi incertae sedis</taxon>
        <taxon>Microsporidia</taxon>
        <taxon>Nematocida</taxon>
    </lineage>
</organism>
<sequence length="1193" mass="135417">MSSQRQIDIAQRIAKIRQPAGEDEPDRILSGWAKTHPLFRKLMDGAPQGIEEKVNYLILNSHNEDDWTATCRSAEALFIKTRSAKIAETALAAAEQEKDADSLANIFYLIKKIVTISWGSADISSRISNHNFVGEKEQYLAVSISEALKASQTLSPWVCSLLEASSQEFRVCFLANLLLDRNRNLYFDIERYTSLYKLGEQDVQLLLEKIKERADPSVMQKIVLYLLPLVTMVGSLWSQLGIDDLVARVNEFPVEIIIKIASHYQFQENSINRIVEALSPKNILEMAVVYINKEYKMASEERILQSVLARIEEDPDSMYRADSHTGLLVLMSMGPEALEKVSFEKSIEETVALFLSQLLDSYSEMDKNYVAENQSSILLKYAQKYRTKSMPSSRVINQAICNGICIVNEVYPDHVLTEILDTVHGREIVGLALLLLRKQTDSPVLMRCWEHAVLRSASVNAKEHAIQIERIIDTDGNDRDRVIRSKYLCNILSTLPLSLQRRIITDRRVTKEVWKTIMGAYRTYEACVLAGLTNSTTMWQGISCSNSEYLQQDISVVEGEATIFLALHILNTNYPLHYVQIVDKMKLLCNAPVADTTTKWMYSQSSKSFVYEGTSAEVKYDLTKEMEMLLSKENGFIRSSTIYMIIQEHMYTLLRREAFRDYVVHALLGVFIDLNENLVAQLEKIETDPRNIEMIIKHCTKQTVVIPIKSVTQKRPASDVPSRKERKTIVTLTPEQEEASKKEDIRRTGILAAQLSVSKSANVHSINENEDDNLEDTSALPTQNALQIKVMAALKKYTPQEVNAAAEFFCKELERYWRKEREKISSHFDAVVKIIKLFTGAPCIERLAPILSGYLDSTYIVDPDALSILKEIVLLVMKKYSGKKAFSILNGSFKDKKIIKVYIDALKDSPSDLIQEVFAHEKPGSWLHQAAIQAITSRRSEPAYEIAVNQALSQVSSRNDDVLFGCMQLLKEEYMHSPHLDSSIVIVQHAVDLLKIRTKIDAVGMVALEILKYALFTANYVLDHNSKEDIISSIKYDIYHYKDILVFFLSDVPITEFLEIIGNVNSPTGKSVRSTIRTILAEYVPEENNGPTVFTTLLAQVKEGTVSDKLFIINLLRDVFERYAEGAWITLFLKTAEIIANEEKEEVLQGLLQLLKDIVEKSQLRKKMKSICKEWSANPKLQKLVKKISSALK</sequence>
<dbReference type="EMBL" id="AKIJ01000005">
    <property type="protein sequence ID" value="KFG25499.1"/>
    <property type="molecule type" value="Genomic_DNA"/>
</dbReference>
<name>A0A086J031_NEMA1</name>
<dbReference type="AlphaFoldDB" id="A0A086J031"/>
<evidence type="ECO:0000313" key="2">
    <source>
        <dbReference type="Proteomes" id="UP000054524"/>
    </source>
</evidence>
<proteinExistence type="predicted"/>
<reference evidence="1 2" key="1">
    <citation type="journal article" date="2014" name="Genome Announc.">
        <title>Genome Sequence of the Microsporidian Species Nematocida sp1 Strain ERTm6 (ATCC PRA-372).</title>
        <authorList>
            <person name="Bakowski M.A."/>
            <person name="Priest M."/>
            <person name="Young S."/>
            <person name="Cuomo C.A."/>
            <person name="Troemel E.R."/>
        </authorList>
    </citation>
    <scope>NUCLEOTIDE SEQUENCE [LARGE SCALE GENOMIC DNA]</scope>
    <source>
        <strain evidence="1 2">ERTm6</strain>
    </source>
</reference>
<dbReference type="Proteomes" id="UP000054524">
    <property type="component" value="Unassembled WGS sequence"/>
</dbReference>
<dbReference type="GeneID" id="77677248"/>
<evidence type="ECO:0000313" key="1">
    <source>
        <dbReference type="EMBL" id="KFG25499.1"/>
    </source>
</evidence>
<accession>A0A086J031</accession>